<dbReference type="Gene3D" id="3.90.1640.30">
    <property type="match status" value="1"/>
</dbReference>
<organism evidence="9 10">
    <name type="scientific">Clostridium drakei</name>
    <dbReference type="NCBI Taxonomy" id="332101"/>
    <lineage>
        <taxon>Bacteria</taxon>
        <taxon>Bacillati</taxon>
        <taxon>Bacillota</taxon>
        <taxon>Clostridia</taxon>
        <taxon>Eubacteriales</taxon>
        <taxon>Clostridiaceae</taxon>
        <taxon>Clostridium</taxon>
    </lineage>
</organism>
<dbReference type="GO" id="GO:0008409">
    <property type="term" value="F:5'-3' exonuclease activity"/>
    <property type="evidence" value="ECO:0007669"/>
    <property type="project" value="InterPro"/>
</dbReference>
<keyword evidence="4" id="KW-0378">Hydrolase</keyword>
<dbReference type="Proteomes" id="UP000244910">
    <property type="component" value="Chromosome"/>
</dbReference>
<dbReference type="InterPro" id="IPR003156">
    <property type="entry name" value="DHHA1_dom"/>
</dbReference>
<evidence type="ECO:0000259" key="8">
    <source>
        <dbReference type="Pfam" id="PF17768"/>
    </source>
</evidence>
<dbReference type="GO" id="GO:0006310">
    <property type="term" value="P:DNA recombination"/>
    <property type="evidence" value="ECO:0007669"/>
    <property type="project" value="InterPro"/>
</dbReference>
<dbReference type="InterPro" id="IPR004610">
    <property type="entry name" value="RecJ"/>
</dbReference>
<gene>
    <name evidence="9" type="ORF">B9W14_03820</name>
</gene>
<feature type="domain" description="DDH" evidence="6">
    <location>
        <begin position="78"/>
        <end position="238"/>
    </location>
</feature>
<dbReference type="InterPro" id="IPR038763">
    <property type="entry name" value="DHH_sf"/>
</dbReference>
<dbReference type="GO" id="GO:0003676">
    <property type="term" value="F:nucleic acid binding"/>
    <property type="evidence" value="ECO:0007669"/>
    <property type="project" value="InterPro"/>
</dbReference>
<name>A0A2U8DLR7_9CLOT</name>
<evidence type="ECO:0000313" key="10">
    <source>
        <dbReference type="Proteomes" id="UP000244910"/>
    </source>
</evidence>
<dbReference type="InterPro" id="IPR001667">
    <property type="entry name" value="DDH_dom"/>
</dbReference>
<reference evidence="10" key="1">
    <citation type="submission" date="2017-04" db="EMBL/GenBank/DDBJ databases">
        <authorList>
            <person name="Song Y."/>
            <person name="Cho B.-K."/>
        </authorList>
    </citation>
    <scope>NUCLEOTIDE SEQUENCE [LARGE SCALE GENOMIC DNA]</scope>
    <source>
        <strain evidence="10">SL1</strain>
    </source>
</reference>
<evidence type="ECO:0000256" key="4">
    <source>
        <dbReference type="ARBA" id="ARBA00022801"/>
    </source>
</evidence>
<dbReference type="AlphaFoldDB" id="A0A2U8DLR7"/>
<evidence type="ECO:0000256" key="5">
    <source>
        <dbReference type="ARBA" id="ARBA00022839"/>
    </source>
</evidence>
<evidence type="ECO:0000259" key="7">
    <source>
        <dbReference type="Pfam" id="PF02272"/>
    </source>
</evidence>
<evidence type="ECO:0000256" key="3">
    <source>
        <dbReference type="ARBA" id="ARBA00022722"/>
    </source>
</evidence>
<dbReference type="SUPFAM" id="SSF64182">
    <property type="entry name" value="DHH phosphoesterases"/>
    <property type="match status" value="1"/>
</dbReference>
<keyword evidence="10" id="KW-1185">Reference proteome</keyword>
<dbReference type="EMBL" id="CP020953">
    <property type="protein sequence ID" value="AWI03646.1"/>
    <property type="molecule type" value="Genomic_DNA"/>
</dbReference>
<accession>A0A2U8DLR7</accession>
<dbReference type="RefSeq" id="WP_032076715.1">
    <property type="nucleotide sequence ID" value="NZ_CP020953.1"/>
</dbReference>
<evidence type="ECO:0000313" key="9">
    <source>
        <dbReference type="EMBL" id="AWI03646.1"/>
    </source>
</evidence>
<sequence>MKKKWMLKRCRGDAKDIAKSLGVSEILACILINRGVKTEDKIKKFMNPSLEYLYDPLLMKDIDKGTNIIKNVILKKNKIVVYGDYDADGIISTYILYSALVECGAEVKYHIPDRVTEGYGINSESIKALKEEGYDTIITCDNGISALEQIKIAKELDMTVVITDHHDIPFTEEADGNKKFVIPEADAIINPKQEDCNYPFKSLCGAGVAFKFVQVLYSKMGIDEKKSYKFIEYAAIGTICDVVDLLDENRIIAKNGLDMLNETKNIGLKALIKETALDEKKINSYHIGFVIGPCINATGRLDSATLALKLLLCNDDEEAECLAKKLHELNVQRQNMTMDSVNQIIDTIENSDMKNDKVLVIYKKDVHESIAGIVAGRLKEKYNVPSIVITKGEKTPKGSGRSIEEYNMFHELTRCKDMLKKFGGHPLAAGLSIEEENIDKFRSALNDNCCLTKDDITPKIRIDKQLSLNEVSFDLINEIQKLEPFGKSNSHPYFAEKNINVFRIYFIGKEKNIVKFFCRNTNNFEKLDAICFDGGDKFKQIIEESYGEKRLKEILQSNIANLKLDFIFSPEINEFKGNKSLQLVVKDFRLSM</sequence>
<dbReference type="PANTHER" id="PTHR30255">
    <property type="entry name" value="SINGLE-STRANDED-DNA-SPECIFIC EXONUCLEASE RECJ"/>
    <property type="match status" value="1"/>
</dbReference>
<dbReference type="Pfam" id="PF02272">
    <property type="entry name" value="DHHA1"/>
    <property type="match status" value="1"/>
</dbReference>
<feature type="domain" description="DHHA1" evidence="7">
    <location>
        <begin position="355"/>
        <end position="447"/>
    </location>
</feature>
<keyword evidence="3" id="KW-0540">Nuclease</keyword>
<evidence type="ECO:0000256" key="1">
    <source>
        <dbReference type="ARBA" id="ARBA00005915"/>
    </source>
</evidence>
<keyword evidence="5 9" id="KW-0269">Exonuclease</keyword>
<dbReference type="NCBIfam" id="TIGR00644">
    <property type="entry name" value="recJ"/>
    <property type="match status" value="1"/>
</dbReference>
<proteinExistence type="inferred from homology"/>
<comment type="similarity">
    <text evidence="1">Belongs to the RecJ family.</text>
</comment>
<dbReference type="Pfam" id="PF17768">
    <property type="entry name" value="RecJ_OB"/>
    <property type="match status" value="1"/>
</dbReference>
<protein>
    <recommendedName>
        <fullName evidence="2">Single-stranded-DNA-specific exonuclease RecJ</fullName>
    </recommendedName>
</protein>
<evidence type="ECO:0000259" key="6">
    <source>
        <dbReference type="Pfam" id="PF01368"/>
    </source>
</evidence>
<dbReference type="PANTHER" id="PTHR30255:SF2">
    <property type="entry name" value="SINGLE-STRANDED-DNA-SPECIFIC EXONUCLEASE RECJ"/>
    <property type="match status" value="1"/>
</dbReference>
<dbReference type="Gene3D" id="3.10.310.30">
    <property type="match status" value="1"/>
</dbReference>
<feature type="domain" description="RecJ OB" evidence="8">
    <location>
        <begin position="462"/>
        <end position="587"/>
    </location>
</feature>
<dbReference type="KEGG" id="cdrk:B9W14_03820"/>
<evidence type="ECO:0000256" key="2">
    <source>
        <dbReference type="ARBA" id="ARBA00019841"/>
    </source>
</evidence>
<dbReference type="OrthoDB" id="9809852at2"/>
<dbReference type="GO" id="GO:0006281">
    <property type="term" value="P:DNA repair"/>
    <property type="evidence" value="ECO:0007669"/>
    <property type="project" value="InterPro"/>
</dbReference>
<dbReference type="InterPro" id="IPR051673">
    <property type="entry name" value="SSDNA_exonuclease_RecJ"/>
</dbReference>
<dbReference type="Pfam" id="PF01368">
    <property type="entry name" value="DHH"/>
    <property type="match status" value="1"/>
</dbReference>
<dbReference type="InterPro" id="IPR041122">
    <property type="entry name" value="RecJ_OB"/>
</dbReference>